<dbReference type="PROSITE" id="PS50007">
    <property type="entry name" value="PIPLC_X_DOMAIN"/>
    <property type="match status" value="1"/>
</dbReference>
<dbReference type="InterPro" id="IPR000909">
    <property type="entry name" value="PLipase_C_PInositol-sp_X_dom"/>
</dbReference>
<dbReference type="SMART" id="SM00314">
    <property type="entry name" value="RA"/>
    <property type="match status" value="2"/>
</dbReference>
<dbReference type="PROSITE" id="PS50200">
    <property type="entry name" value="RA"/>
    <property type="match status" value="2"/>
</dbReference>
<sequence length="1698" mass="189010">MLLILSVCLLYGLQFNSNGGKPSFLTFPTLAKVRGSVRLLLIKNHPVPTPALSRSPSDLLRSPQLRIGHQPYWAPSVIIALCPQVLLTGCRCVELDCWDGDDGSPVIYHGHTFTTKIPFRRVVETIARSAFVASPYPLILSIENHCSLPQQQVMASTFEAVFGEKLVTSFLFEVDYTDEPRLPSPEQLKYKVLIKNKKLLPIESSPTMGLTGASSAQGYSGVLSTAFRSNGIRHTSTSLPEQSNRTSSIMSNQSAGSSLTEYFSDEDYDEDDEELDEKELHKILNSMEDKCGRTSLSLYQSFRRSEGDAETTSGSVKHAPTRKRSNQIARELSDMVTYVQAIKFRGLNPLSPRSSMKQPSNVAKETAPGSSFESSESSDSTSTIAQQPRPRCLNAPAVHHPCYRCSSVNEAIGKKICRKHPMALIAHTETQLVRTYPAGLRIDSSNFDPVTFWSCGVQLVALNYQTEDAAMAVNAAMYESNGCTGYVRKPSVMWDPGHIAYRRFNPMDKEFDGIHAAHLTLAVISGQYVAENVYSFYNAFVEVEILGVPADCKKIRTKVARKNALNPIWNETFTFKINFPELAFLRFDIFDADTNYMLSQRVIPLQCLRPGYRHVRLRSPTNQPLNMASLLIFSRCCEELAGESCRGDLEPTSPHERRKIHFLVVYAVARHEAYSILKVTQDTTANEAIAQCLTKAGVCRSARGSYVMVEEVPSRAPTQRVLAPHERVLRAASARPGARLLLKRVGDDPSSRAWLTSIRSASSDRNRDRSVPSDEESSTQDEEPRKPSDSFLVCVHNVSHEIPYAILKVPLTASASYVVYQALTKARCHDDPKRFVLVEELEWGGRAGTGPQQRALADDEVVYAAQAGWKTLGRFVLQEKGSTAPLPRHRAAIARIQRGLSMTRGAIAGTTGFPLGGFSAADTISEGKTPVQTAYSDPTHCRRVSAAPLGKGIGRAKGHSDKDMRTYMQKRTSSREVHSEGETGGASMSAGAEALAAQVFRRLGTRLANHRASLSSELGSLWDFIRIDRDRRRSAPSASTYEAIHTDTRSPVRLARDLLQVIQETVFSKKFEESPKRCPLVKEESDLSSDGEEGTERRIANLIDFFFTIVKSQRGERKGSGGSCFKSEVTPEETKEFIPSKMNTELEAKMETLMDFLATTGCMEKEDEVGDNKITLMEFLFGPEDPKPSIEIVDVEPGLSEANINVKDLSYIDDTPEEEAETLVEMLIKYMENYTTKDKFHSKSLTPSLSEKSKSDITISKLETFSDISKTKSDSTLTHTQDTVIDRGEDCSTDRRISETVVDLSNVKNDLEMIFDEAVSRVSEIRKLEEDHDTMTDQEDIENYESYTKPPMLPYIQYLPYSVELSDIIEEDEPSSRDLDRKDDRNSQIRQAAEDLLNYIEDKVSKHFEEDDSDDEFDISSSLKRSSISLIDLRNIPDLPPSMIIKPKVVKVDKSTSTTEISDSISDLSRRIDSACMTEDTTLTSSSEKSARALDKLESLHKFFSRSRLEIIDESEEQLDKIKNTKPLKTTSASDSNGPDYKAGQASLDDVEDIQDDDRANVGCGDGVIDKSTNKDNELPKNGDKISDSVQEGKMTKSLDEIKEISEDDDSQVIDDDRDMKQWSPSPEEIAEINERYRLVVSAEASKNQTESEEIVTAIGNSGVSNEKSPLKFVLSEVDEALEEFVVTPKGKVRHTSV</sequence>
<dbReference type="GO" id="GO:0007265">
    <property type="term" value="P:Ras protein signal transduction"/>
    <property type="evidence" value="ECO:0007669"/>
    <property type="project" value="TreeGrafter"/>
</dbReference>
<dbReference type="SMART" id="SM00148">
    <property type="entry name" value="PLCXc"/>
    <property type="match status" value="1"/>
</dbReference>
<keyword evidence="2" id="KW-0443">Lipid metabolism</keyword>
<evidence type="ECO:0000256" key="3">
    <source>
        <dbReference type="SAM" id="MobiDB-lite"/>
    </source>
</evidence>
<feature type="domain" description="Ras-associating" evidence="7">
    <location>
        <begin position="803"/>
        <end position="882"/>
    </location>
</feature>
<feature type="compositionally biased region" description="Polar residues" evidence="3">
    <location>
        <begin position="1527"/>
        <end position="1537"/>
    </location>
</feature>
<evidence type="ECO:0000259" key="6">
    <source>
        <dbReference type="PROSITE" id="PS50008"/>
    </source>
</evidence>
<dbReference type="InterPro" id="IPR029071">
    <property type="entry name" value="Ubiquitin-like_domsf"/>
</dbReference>
<dbReference type="InterPro" id="IPR000159">
    <property type="entry name" value="RA_dom"/>
</dbReference>
<feature type="region of interest" description="Disordered" evidence="3">
    <location>
        <begin position="348"/>
        <end position="389"/>
    </location>
</feature>
<feature type="domain" description="Ras-associating" evidence="7">
    <location>
        <begin position="659"/>
        <end position="747"/>
    </location>
</feature>
<comment type="catalytic activity">
    <reaction evidence="2">
        <text>a 1,2-diacyl-sn-glycero-3-phospho-(1D-myo-inositol-4,5-bisphosphate) + H2O = 1D-myo-inositol 1,4,5-trisphosphate + a 1,2-diacyl-sn-glycerol + H(+)</text>
        <dbReference type="Rhea" id="RHEA:33179"/>
        <dbReference type="ChEBI" id="CHEBI:15377"/>
        <dbReference type="ChEBI" id="CHEBI:15378"/>
        <dbReference type="ChEBI" id="CHEBI:17815"/>
        <dbReference type="ChEBI" id="CHEBI:58456"/>
        <dbReference type="ChEBI" id="CHEBI:203600"/>
        <dbReference type="EC" id="3.1.4.11"/>
    </reaction>
</comment>
<feature type="compositionally biased region" description="Low complexity" evidence="3">
    <location>
        <begin position="370"/>
        <end position="383"/>
    </location>
</feature>
<dbReference type="InterPro" id="IPR017946">
    <property type="entry name" value="PLC-like_Pdiesterase_TIM-brl"/>
</dbReference>
<keyword evidence="2" id="KW-0442">Lipid degradation</keyword>
<dbReference type="Gene3D" id="2.60.40.150">
    <property type="entry name" value="C2 domain"/>
    <property type="match status" value="1"/>
</dbReference>
<evidence type="ECO:0000256" key="1">
    <source>
        <dbReference type="ARBA" id="ARBA00023224"/>
    </source>
</evidence>
<feature type="compositionally biased region" description="Basic and acidic residues" evidence="3">
    <location>
        <begin position="1594"/>
        <end position="1605"/>
    </location>
</feature>
<dbReference type="PRINTS" id="PR00390">
    <property type="entry name" value="PHPHLIPASEC"/>
</dbReference>
<dbReference type="CDD" id="cd00275">
    <property type="entry name" value="C2_PLC_like"/>
    <property type="match status" value="1"/>
</dbReference>
<dbReference type="InterPro" id="IPR000008">
    <property type="entry name" value="C2_dom"/>
</dbReference>
<proteinExistence type="predicted"/>
<dbReference type="GO" id="GO:0016042">
    <property type="term" value="P:lipid catabolic process"/>
    <property type="evidence" value="ECO:0007669"/>
    <property type="project" value="UniProtKB-KW"/>
</dbReference>
<dbReference type="FunFam" id="2.60.40.150:FF:000183">
    <property type="entry name" value="Phosphoinositide phospholipase C"/>
    <property type="match status" value="1"/>
</dbReference>
<evidence type="ECO:0000313" key="8">
    <source>
        <dbReference type="EMBL" id="SOQ39854.1"/>
    </source>
</evidence>
<dbReference type="SMART" id="SM00149">
    <property type="entry name" value="PLCYc"/>
    <property type="match status" value="1"/>
</dbReference>
<dbReference type="SMART" id="SM00239">
    <property type="entry name" value="C2"/>
    <property type="match status" value="1"/>
</dbReference>
<keyword evidence="2" id="KW-0378">Hydrolase</keyword>
<dbReference type="Gene3D" id="3.10.20.90">
    <property type="entry name" value="Phosphatidylinositol 3-kinase Catalytic Subunit, Chain A, domain 1"/>
    <property type="match status" value="2"/>
</dbReference>
<protein>
    <recommendedName>
        <fullName evidence="2">Phosphoinositide phospholipase C</fullName>
        <ecNumber evidence="2">3.1.4.11</ecNumber>
    </recommendedName>
</protein>
<name>A0A2H1VHU8_SPOFR</name>
<feature type="domain" description="PI-PLC Y-box" evidence="6">
    <location>
        <begin position="332"/>
        <end position="493"/>
    </location>
</feature>
<dbReference type="Gene3D" id="3.20.20.190">
    <property type="entry name" value="Phosphatidylinositol (PI) phosphodiesterase"/>
    <property type="match status" value="1"/>
</dbReference>
<dbReference type="PANTHER" id="PTHR10336">
    <property type="entry name" value="PHOSPHOINOSITIDE-SPECIFIC PHOSPHOLIPASE C FAMILY PROTEIN"/>
    <property type="match status" value="1"/>
</dbReference>
<dbReference type="InterPro" id="IPR001711">
    <property type="entry name" value="PLipase_C_Pinositol-sp_Y"/>
</dbReference>
<dbReference type="GO" id="GO:0004435">
    <property type="term" value="F:phosphatidylinositol-4,5-bisphosphate phospholipase C activity"/>
    <property type="evidence" value="ECO:0007669"/>
    <property type="project" value="UniProtKB-EC"/>
</dbReference>
<dbReference type="GO" id="GO:0051209">
    <property type="term" value="P:release of sequestered calcium ion into cytosol"/>
    <property type="evidence" value="ECO:0007669"/>
    <property type="project" value="TreeGrafter"/>
</dbReference>
<dbReference type="GO" id="GO:0007186">
    <property type="term" value="P:G protein-coupled receptor signaling pathway"/>
    <property type="evidence" value="ECO:0007669"/>
    <property type="project" value="TreeGrafter"/>
</dbReference>
<feature type="compositionally biased region" description="Basic and acidic residues" evidence="3">
    <location>
        <begin position="762"/>
        <end position="772"/>
    </location>
</feature>
<feature type="region of interest" description="Disordered" evidence="3">
    <location>
        <begin position="234"/>
        <end position="260"/>
    </location>
</feature>
<reference evidence="8" key="1">
    <citation type="submission" date="2016-07" db="EMBL/GenBank/DDBJ databases">
        <authorList>
            <person name="Bretaudeau A."/>
        </authorList>
    </citation>
    <scope>NUCLEOTIDE SEQUENCE</scope>
    <source>
        <strain evidence="8">Rice</strain>
        <tissue evidence="8">Whole body</tissue>
    </source>
</reference>
<dbReference type="Pfam" id="PF00387">
    <property type="entry name" value="PI-PLC-Y"/>
    <property type="match status" value="1"/>
</dbReference>
<dbReference type="SUPFAM" id="SSF54236">
    <property type="entry name" value="Ubiquitin-like"/>
    <property type="match status" value="2"/>
</dbReference>
<dbReference type="Pfam" id="PF00168">
    <property type="entry name" value="C2"/>
    <property type="match status" value="1"/>
</dbReference>
<dbReference type="SUPFAM" id="SSF49562">
    <property type="entry name" value="C2 domain (Calcium/lipid-binding domain, CaLB)"/>
    <property type="match status" value="1"/>
</dbReference>
<evidence type="ECO:0000259" key="7">
    <source>
        <dbReference type="PROSITE" id="PS50200"/>
    </source>
</evidence>
<evidence type="ECO:0000256" key="4">
    <source>
        <dbReference type="SAM" id="SignalP"/>
    </source>
</evidence>
<dbReference type="PANTHER" id="PTHR10336:SF6">
    <property type="entry name" value="1-PHOSPHATIDYLINOSITOL 4,5-BISPHOSPHATE PHOSPHODIESTERASE EPSILON-1"/>
    <property type="match status" value="1"/>
</dbReference>
<evidence type="ECO:0000259" key="5">
    <source>
        <dbReference type="PROSITE" id="PS50004"/>
    </source>
</evidence>
<dbReference type="GO" id="GO:0048015">
    <property type="term" value="P:phosphatidylinositol-mediated signaling"/>
    <property type="evidence" value="ECO:0007669"/>
    <property type="project" value="TreeGrafter"/>
</dbReference>
<feature type="compositionally biased region" description="Acidic residues" evidence="3">
    <location>
        <begin position="1606"/>
        <end position="1617"/>
    </location>
</feature>
<dbReference type="EMBL" id="ODYU01002410">
    <property type="protein sequence ID" value="SOQ39854.1"/>
    <property type="molecule type" value="Genomic_DNA"/>
</dbReference>
<dbReference type="InterPro" id="IPR001192">
    <property type="entry name" value="PI-PLC_fam"/>
</dbReference>
<accession>A0A2H1VHU8</accession>
<dbReference type="EC" id="3.1.4.11" evidence="2"/>
<feature type="signal peptide" evidence="4">
    <location>
        <begin position="1"/>
        <end position="19"/>
    </location>
</feature>
<keyword evidence="1" id="KW-0807">Transducer</keyword>
<dbReference type="InterPro" id="IPR035892">
    <property type="entry name" value="C2_domain_sf"/>
</dbReference>
<dbReference type="Pfam" id="PF00788">
    <property type="entry name" value="RA"/>
    <property type="match status" value="2"/>
</dbReference>
<feature type="region of interest" description="Disordered" evidence="3">
    <location>
        <begin position="1522"/>
        <end position="1626"/>
    </location>
</feature>
<evidence type="ECO:0000256" key="2">
    <source>
        <dbReference type="RuleBase" id="RU361133"/>
    </source>
</evidence>
<feature type="chain" id="PRO_5013890702" description="Phosphoinositide phospholipase C" evidence="4">
    <location>
        <begin position="20"/>
        <end position="1698"/>
    </location>
</feature>
<feature type="compositionally biased region" description="Polar residues" evidence="3">
    <location>
        <begin position="351"/>
        <end position="363"/>
    </location>
</feature>
<feature type="region of interest" description="Disordered" evidence="3">
    <location>
        <begin position="757"/>
        <end position="788"/>
    </location>
</feature>
<feature type="region of interest" description="Disordered" evidence="3">
    <location>
        <begin position="304"/>
        <end position="325"/>
    </location>
</feature>
<dbReference type="Pfam" id="PF00388">
    <property type="entry name" value="PI-PLC-X"/>
    <property type="match status" value="1"/>
</dbReference>
<keyword evidence="4" id="KW-0732">Signal</keyword>
<gene>
    <name evidence="8" type="ORF">SFRICE_002725</name>
</gene>
<dbReference type="GO" id="GO:0046488">
    <property type="term" value="P:phosphatidylinositol metabolic process"/>
    <property type="evidence" value="ECO:0007669"/>
    <property type="project" value="TreeGrafter"/>
</dbReference>
<dbReference type="PROSITE" id="PS50004">
    <property type="entry name" value="C2"/>
    <property type="match status" value="1"/>
</dbReference>
<feature type="domain" description="C2" evidence="5">
    <location>
        <begin position="495"/>
        <end position="625"/>
    </location>
</feature>
<feature type="compositionally biased region" description="Basic and acidic residues" evidence="3">
    <location>
        <begin position="1568"/>
        <end position="1587"/>
    </location>
</feature>
<dbReference type="PROSITE" id="PS50008">
    <property type="entry name" value="PIPLC_Y_DOMAIN"/>
    <property type="match status" value="1"/>
</dbReference>
<dbReference type="SUPFAM" id="SSF51695">
    <property type="entry name" value="PLC-like phosphodiesterases"/>
    <property type="match status" value="1"/>
</dbReference>
<organism evidence="8">
    <name type="scientific">Spodoptera frugiperda</name>
    <name type="common">Fall armyworm</name>
    <dbReference type="NCBI Taxonomy" id="7108"/>
    <lineage>
        <taxon>Eukaryota</taxon>
        <taxon>Metazoa</taxon>
        <taxon>Ecdysozoa</taxon>
        <taxon>Arthropoda</taxon>
        <taxon>Hexapoda</taxon>
        <taxon>Insecta</taxon>
        <taxon>Pterygota</taxon>
        <taxon>Neoptera</taxon>
        <taxon>Endopterygota</taxon>
        <taxon>Lepidoptera</taxon>
        <taxon>Glossata</taxon>
        <taxon>Ditrysia</taxon>
        <taxon>Noctuoidea</taxon>
        <taxon>Noctuidae</taxon>
        <taxon>Amphipyrinae</taxon>
        <taxon>Spodoptera</taxon>
    </lineage>
</organism>